<keyword evidence="9" id="KW-1185">Reference proteome</keyword>
<dbReference type="GO" id="GO:0002830">
    <property type="term" value="P:positive regulation of type 2 immune response"/>
    <property type="evidence" value="ECO:0007669"/>
    <property type="project" value="TreeGrafter"/>
</dbReference>
<dbReference type="CDD" id="cd00191">
    <property type="entry name" value="TY"/>
    <property type="match status" value="1"/>
</dbReference>
<gene>
    <name evidence="8" type="primary">CD74</name>
</gene>
<comment type="subcellular location">
    <subcellularLocation>
        <location evidence="1">Secreted</location>
    </subcellularLocation>
</comment>
<evidence type="ECO:0000256" key="3">
    <source>
        <dbReference type="ARBA" id="ARBA00023157"/>
    </source>
</evidence>
<dbReference type="GO" id="GO:0005576">
    <property type="term" value="C:extracellular region"/>
    <property type="evidence" value="ECO:0007669"/>
    <property type="project" value="UniProtKB-SubCell"/>
</dbReference>
<dbReference type="Proteomes" id="UP000016666">
    <property type="component" value="Unassembled WGS sequence"/>
</dbReference>
<dbReference type="GO" id="GO:0035718">
    <property type="term" value="F:macrophage migration inhibitory factor binding"/>
    <property type="evidence" value="ECO:0007669"/>
    <property type="project" value="TreeGrafter"/>
</dbReference>
<evidence type="ECO:0000256" key="5">
    <source>
        <dbReference type="PROSITE-ProRule" id="PRU00500"/>
    </source>
</evidence>
<dbReference type="GO" id="GO:1902166">
    <property type="term" value="P:negative regulation of intrinsic apoptotic signaling pathway in response to DNA damage by p53 class mediator"/>
    <property type="evidence" value="ECO:0007669"/>
    <property type="project" value="TreeGrafter"/>
</dbReference>
<dbReference type="Pfam" id="PF00086">
    <property type="entry name" value="Thyroglobulin_1"/>
    <property type="match status" value="1"/>
</dbReference>
<proteinExistence type="predicted"/>
<dbReference type="SUPFAM" id="SSF48305">
    <property type="entry name" value="Class II MHC-associated invariant chain ectoplasmic trimerization domain"/>
    <property type="match status" value="1"/>
</dbReference>
<comment type="caution">
    <text evidence="5">Lacks conserved residue(s) required for the propagation of feature annotation.</text>
</comment>
<feature type="domain" description="Thyroglobulin type-1" evidence="7">
    <location>
        <begin position="177"/>
        <end position="237"/>
    </location>
</feature>
<dbReference type="GO" id="GO:0016020">
    <property type="term" value="C:membrane"/>
    <property type="evidence" value="ECO:0007669"/>
    <property type="project" value="InterPro"/>
</dbReference>
<protein>
    <submittedName>
        <fullName evidence="8">CD74 molecule</fullName>
    </submittedName>
</protein>
<evidence type="ECO:0000313" key="8">
    <source>
        <dbReference type="Ensembl" id="ENSAPLP00000015838.2"/>
    </source>
</evidence>
<dbReference type="GO" id="GO:0009986">
    <property type="term" value="C:cell surface"/>
    <property type="evidence" value="ECO:0007669"/>
    <property type="project" value="TreeGrafter"/>
</dbReference>
<feature type="disulfide bond" evidence="5">
    <location>
        <begin position="209"/>
        <end position="216"/>
    </location>
</feature>
<evidence type="ECO:0000313" key="9">
    <source>
        <dbReference type="Proteomes" id="UP000016666"/>
    </source>
</evidence>
<dbReference type="GO" id="GO:0001961">
    <property type="term" value="P:positive regulation of cytokine-mediated signaling pathway"/>
    <property type="evidence" value="ECO:0007669"/>
    <property type="project" value="TreeGrafter"/>
</dbReference>
<evidence type="ECO:0000256" key="4">
    <source>
        <dbReference type="ARBA" id="ARBA00023180"/>
    </source>
</evidence>
<dbReference type="SMART" id="SM00211">
    <property type="entry name" value="TY"/>
    <property type="match status" value="1"/>
</dbReference>
<dbReference type="GO" id="GO:0002286">
    <property type="term" value="P:T cell activation involved in immune response"/>
    <property type="evidence" value="ECO:0007669"/>
    <property type="project" value="TreeGrafter"/>
</dbReference>
<keyword evidence="2" id="KW-0964">Secreted</keyword>
<dbReference type="InterPro" id="IPR022339">
    <property type="entry name" value="MHC_II-assoc_invar_chain"/>
</dbReference>
<dbReference type="Pfam" id="PF08831">
    <property type="entry name" value="MHCassoc_trimer"/>
    <property type="match status" value="1"/>
</dbReference>
<evidence type="ECO:0000256" key="6">
    <source>
        <dbReference type="SAM" id="MobiDB-lite"/>
    </source>
</evidence>
<dbReference type="PANTHER" id="PTHR14093:SF17">
    <property type="entry name" value="HLA CLASS II HISTOCOMPATIBILITY ANTIGEN GAMMA CHAIN"/>
    <property type="match status" value="1"/>
</dbReference>
<dbReference type="InterPro" id="IPR036613">
    <property type="entry name" value="MHCII_invariant_trimer_sf"/>
</dbReference>
<dbReference type="InterPro" id="IPR000716">
    <property type="entry name" value="Thyroglobulin_1"/>
</dbReference>
<feature type="region of interest" description="Disordered" evidence="6">
    <location>
        <begin position="1"/>
        <end position="69"/>
    </location>
</feature>
<reference evidence="9" key="1">
    <citation type="submission" date="2017-10" db="EMBL/GenBank/DDBJ databases">
        <title>A new Pekin duck reference genome.</title>
        <authorList>
            <person name="Hou Z.-C."/>
            <person name="Zhou Z.-K."/>
            <person name="Zhu F."/>
            <person name="Hou S.-S."/>
        </authorList>
    </citation>
    <scope>NUCLEOTIDE SEQUENCE [LARGE SCALE GENOMIC DNA]</scope>
</reference>
<dbReference type="Gene3D" id="4.10.800.10">
    <property type="entry name" value="Thyroglobulin type-1"/>
    <property type="match status" value="1"/>
</dbReference>
<dbReference type="PRINTS" id="PR01990">
    <property type="entry name" value="CD74ANTIGEN"/>
</dbReference>
<dbReference type="InterPro" id="IPR036857">
    <property type="entry name" value="Thyroglobulin_1_sf"/>
</dbReference>
<dbReference type="SUPFAM" id="SSF57610">
    <property type="entry name" value="Thyroglobulin type-1 domain"/>
    <property type="match status" value="1"/>
</dbReference>
<dbReference type="Ensembl" id="ENSAPLT00000016643.2">
    <property type="protein sequence ID" value="ENSAPLP00000015838.2"/>
    <property type="gene ID" value="ENSAPLG00000015926.2"/>
</dbReference>
<evidence type="ECO:0000259" key="7">
    <source>
        <dbReference type="PROSITE" id="PS51162"/>
    </source>
</evidence>
<reference evidence="8" key="2">
    <citation type="submission" date="2025-08" db="UniProtKB">
        <authorList>
            <consortium name="Ensembl"/>
        </authorList>
    </citation>
    <scope>IDENTIFICATION</scope>
</reference>
<dbReference type="HOGENOM" id="CLU_086066_0_0_1"/>
<sequence>MGGGRGEAPGPALPPKAGDSEGLVVPGGVGIALGPPGARGLKRGGPSEGLCPAPHTAPPSAGSKSAGNMKMSMVNTPLAMRVLPLAPSLDDTPVKDMGPPSNKTEDQVRHLLLQADPKKMFPELKDSLLGNLKSLKKTMTDADWKSFESWMHKWLLFEMAKSPKPDERKAIPAEKVQTKCQAEANFGGVHPGRFRPECDENGDYLPKQCHAGTGYCWCCYKNGTKIEGTATRGELDCSGAALTEPDEMIFSGVDMLKLGAEKAK</sequence>
<reference evidence="8" key="3">
    <citation type="submission" date="2025-09" db="UniProtKB">
        <authorList>
            <consortium name="Ensembl"/>
        </authorList>
    </citation>
    <scope>IDENTIFICATION</scope>
</reference>
<dbReference type="InterPro" id="IPR011988">
    <property type="entry name" value="MHC_II-assoc_invariant_trimer"/>
</dbReference>
<accession>U3J8L0</accession>
<evidence type="ECO:0000256" key="1">
    <source>
        <dbReference type="ARBA" id="ARBA00004613"/>
    </source>
</evidence>
<dbReference type="AlphaFoldDB" id="U3J8L0"/>
<dbReference type="GO" id="GO:0004896">
    <property type="term" value="F:cytokine receptor activity"/>
    <property type="evidence" value="ECO:0007669"/>
    <property type="project" value="TreeGrafter"/>
</dbReference>
<dbReference type="GO" id="GO:0019882">
    <property type="term" value="P:antigen processing and presentation"/>
    <property type="evidence" value="ECO:0007669"/>
    <property type="project" value="InterPro"/>
</dbReference>
<dbReference type="GeneTree" id="ENSGT00390000008961"/>
<name>U3J8L0_ANAPP</name>
<keyword evidence="4" id="KW-0325">Glycoprotein</keyword>
<organism evidence="8 9">
    <name type="scientific">Anas platyrhynchos platyrhynchos</name>
    <name type="common">Northern mallard</name>
    <dbReference type="NCBI Taxonomy" id="8840"/>
    <lineage>
        <taxon>Eukaryota</taxon>
        <taxon>Metazoa</taxon>
        <taxon>Chordata</taxon>
        <taxon>Craniata</taxon>
        <taxon>Vertebrata</taxon>
        <taxon>Euteleostomi</taxon>
        <taxon>Archelosauria</taxon>
        <taxon>Archosauria</taxon>
        <taxon>Dinosauria</taxon>
        <taxon>Saurischia</taxon>
        <taxon>Theropoda</taxon>
        <taxon>Coelurosauria</taxon>
        <taxon>Aves</taxon>
        <taxon>Neognathae</taxon>
        <taxon>Galloanserae</taxon>
        <taxon>Anseriformes</taxon>
        <taxon>Anatidae</taxon>
        <taxon>Anatinae</taxon>
        <taxon>Anas</taxon>
    </lineage>
</organism>
<dbReference type="GO" id="GO:0005737">
    <property type="term" value="C:cytoplasm"/>
    <property type="evidence" value="ECO:0007669"/>
    <property type="project" value="TreeGrafter"/>
</dbReference>
<evidence type="ECO:0000256" key="2">
    <source>
        <dbReference type="ARBA" id="ARBA00022525"/>
    </source>
</evidence>
<dbReference type="PROSITE" id="PS51162">
    <property type="entry name" value="THYROGLOBULIN_1_2"/>
    <property type="match status" value="1"/>
</dbReference>
<dbReference type="InterPro" id="IPR052001">
    <property type="entry name" value="MHC-II_Gamma/Thyroglobulin"/>
</dbReference>
<dbReference type="GO" id="GO:0070206">
    <property type="term" value="P:protein trimerization"/>
    <property type="evidence" value="ECO:0007669"/>
    <property type="project" value="InterPro"/>
</dbReference>
<dbReference type="GO" id="GO:0043518">
    <property type="term" value="P:negative regulation of DNA damage response, signal transduction by p53 class mediator"/>
    <property type="evidence" value="ECO:0007669"/>
    <property type="project" value="TreeGrafter"/>
</dbReference>
<dbReference type="PANTHER" id="PTHR14093">
    <property type="entry name" value="HLA CLASS II GAMMA CHAIN"/>
    <property type="match status" value="1"/>
</dbReference>
<dbReference type="GO" id="GO:0060907">
    <property type="term" value="P:positive regulation of macrophage cytokine production"/>
    <property type="evidence" value="ECO:0007669"/>
    <property type="project" value="TreeGrafter"/>
</dbReference>
<dbReference type="GO" id="GO:0070374">
    <property type="term" value="P:positive regulation of ERK1 and ERK2 cascade"/>
    <property type="evidence" value="ECO:0007669"/>
    <property type="project" value="TreeGrafter"/>
</dbReference>
<dbReference type="Gene3D" id="1.10.870.10">
    <property type="entry name" value="MHC class II-associated invariant chain, trimerisation domain"/>
    <property type="match status" value="1"/>
</dbReference>
<dbReference type="GO" id="GO:0042289">
    <property type="term" value="F:MHC class II protein binding"/>
    <property type="evidence" value="ECO:0007669"/>
    <property type="project" value="InterPro"/>
</dbReference>
<keyword evidence="3 5" id="KW-1015">Disulfide bond</keyword>